<dbReference type="EMBL" id="MLAK01001204">
    <property type="protein sequence ID" value="OHS96003.1"/>
    <property type="molecule type" value="Genomic_DNA"/>
</dbReference>
<dbReference type="OrthoDB" id="67700at2759"/>
<evidence type="ECO:0000259" key="4">
    <source>
        <dbReference type="PROSITE" id="PS50004"/>
    </source>
</evidence>
<evidence type="ECO:0000256" key="1">
    <source>
        <dbReference type="ARBA" id="ARBA00022723"/>
    </source>
</evidence>
<dbReference type="CDD" id="cd00030">
    <property type="entry name" value="C2"/>
    <property type="match status" value="1"/>
</dbReference>
<keyword evidence="1" id="KW-0479">Metal-binding</keyword>
<sequence length="515" mass="58153">MFRLYIVEASNLPAADLNGKSDPFVKIFFKEKDEFIKIGQTKSIKKTLNPVWDRNLEHPFNVPFYSTTENQLLFKIYDKDKLSKDDYLGECMIPPNKFVFGAPIILDVKTIKSKKSTLSIFMQSNFDNLAESQFKLSEITRLYCYTTYDPPLQKFDSELSLFMGNFDEKTFSDNVDVVNRPEIKFNRDKIDGLLTSSGKSIIYNFDLNNSQNPSKFVFVPIFEPNGYIGRVYVNFAILSISNKEISEKCCGKFKNKPFILSSHIIDVSFGMRNELVSFPVVFSIDDQTKNPIFTNISTLSTFGISHTSFFQKMKHIMDPTKGTSGISPNQAVFFPDKPFSLQKATPNPLKEINISITMNRETDHTISAAAFSESFELIGRVSAVANHSAVDDSLIYIEEGKGSLLIKLNEMNEKNVKYVIIVFTSPTAEPLNKTGITALVKNNGDGTELTSFSPGDSDANPAWMPFILSNHLGNGQFDLLPVSKFFRSQKPFDAQTRMKSLIVEENIIQSFYPSC</sequence>
<evidence type="ECO:0000256" key="2">
    <source>
        <dbReference type="ARBA" id="ARBA00022737"/>
    </source>
</evidence>
<dbReference type="PANTHER" id="PTHR45911">
    <property type="entry name" value="C2 DOMAIN-CONTAINING PROTEIN"/>
    <property type="match status" value="1"/>
</dbReference>
<dbReference type="Pfam" id="PF00168">
    <property type="entry name" value="C2"/>
    <property type="match status" value="1"/>
</dbReference>
<accession>A0A1J4JEC0</accession>
<organism evidence="5 6">
    <name type="scientific">Tritrichomonas foetus</name>
    <dbReference type="NCBI Taxonomy" id="1144522"/>
    <lineage>
        <taxon>Eukaryota</taxon>
        <taxon>Metamonada</taxon>
        <taxon>Parabasalia</taxon>
        <taxon>Tritrichomonadida</taxon>
        <taxon>Tritrichomonadidae</taxon>
        <taxon>Tritrichomonas</taxon>
    </lineage>
</organism>
<dbReference type="PANTHER" id="PTHR45911:SF4">
    <property type="entry name" value="MULTIPLE C2 AND TRANSMEMBRANE DOMAIN-CONTAINING PROTEIN"/>
    <property type="match status" value="1"/>
</dbReference>
<dbReference type="Proteomes" id="UP000179807">
    <property type="component" value="Unassembled WGS sequence"/>
</dbReference>
<dbReference type="SMART" id="SM00239">
    <property type="entry name" value="C2"/>
    <property type="match status" value="1"/>
</dbReference>
<evidence type="ECO:0000313" key="5">
    <source>
        <dbReference type="EMBL" id="OHS96003.1"/>
    </source>
</evidence>
<evidence type="ECO:0000313" key="6">
    <source>
        <dbReference type="Proteomes" id="UP000179807"/>
    </source>
</evidence>
<proteinExistence type="predicted"/>
<dbReference type="GO" id="GO:0016020">
    <property type="term" value="C:membrane"/>
    <property type="evidence" value="ECO:0007669"/>
    <property type="project" value="InterPro"/>
</dbReference>
<dbReference type="Gene3D" id="2.60.40.150">
    <property type="entry name" value="C2 domain"/>
    <property type="match status" value="1"/>
</dbReference>
<dbReference type="SUPFAM" id="SSF49562">
    <property type="entry name" value="C2 domain (Calcium/lipid-binding domain, CaLB)"/>
    <property type="match status" value="1"/>
</dbReference>
<reference evidence="5" key="1">
    <citation type="submission" date="2016-10" db="EMBL/GenBank/DDBJ databases">
        <authorList>
            <person name="Benchimol M."/>
            <person name="Almeida L.G."/>
            <person name="Vasconcelos A.T."/>
            <person name="Perreira-Neves A."/>
            <person name="Rosa I.A."/>
            <person name="Tasca T."/>
            <person name="Bogo M.R."/>
            <person name="de Souza W."/>
        </authorList>
    </citation>
    <scope>NUCLEOTIDE SEQUENCE [LARGE SCALE GENOMIC DNA]</scope>
    <source>
        <strain evidence="5">K</strain>
    </source>
</reference>
<dbReference type="InterPro" id="IPR001565">
    <property type="entry name" value="Synaptotagmin"/>
</dbReference>
<dbReference type="AlphaFoldDB" id="A0A1J4JEC0"/>
<keyword evidence="3" id="KW-0106">Calcium</keyword>
<name>A0A1J4JEC0_9EUKA</name>
<dbReference type="PROSITE" id="PS50004">
    <property type="entry name" value="C2"/>
    <property type="match status" value="1"/>
</dbReference>
<protein>
    <recommendedName>
        <fullName evidence="4">C2 domain-containing protein</fullName>
    </recommendedName>
</protein>
<dbReference type="GO" id="GO:0005509">
    <property type="term" value="F:calcium ion binding"/>
    <property type="evidence" value="ECO:0007669"/>
    <property type="project" value="TreeGrafter"/>
</dbReference>
<dbReference type="InterPro" id="IPR000008">
    <property type="entry name" value="C2_dom"/>
</dbReference>
<keyword evidence="6" id="KW-1185">Reference proteome</keyword>
<dbReference type="GeneID" id="94829980"/>
<evidence type="ECO:0000256" key="3">
    <source>
        <dbReference type="ARBA" id="ARBA00022837"/>
    </source>
</evidence>
<dbReference type="RefSeq" id="XP_068349140.1">
    <property type="nucleotide sequence ID" value="XM_068495276.1"/>
</dbReference>
<comment type="caution">
    <text evidence="5">The sequence shown here is derived from an EMBL/GenBank/DDBJ whole genome shotgun (WGS) entry which is preliminary data.</text>
</comment>
<dbReference type="InterPro" id="IPR035892">
    <property type="entry name" value="C2_domain_sf"/>
</dbReference>
<dbReference type="VEuPathDB" id="TrichDB:TRFO_10171"/>
<gene>
    <name evidence="5" type="ORF">TRFO_10171</name>
</gene>
<keyword evidence="2" id="KW-0677">Repeat</keyword>
<feature type="domain" description="C2" evidence="4">
    <location>
        <begin position="1"/>
        <end position="108"/>
    </location>
</feature>
<dbReference type="PRINTS" id="PR00399">
    <property type="entry name" value="SYNAPTOTAGMN"/>
</dbReference>